<dbReference type="EMBL" id="QEFC01003416">
    <property type="protein sequence ID" value="KAE9448494.1"/>
    <property type="molecule type" value="Genomic_DNA"/>
</dbReference>
<proteinExistence type="predicted"/>
<reference evidence="2 3" key="1">
    <citation type="journal article" date="2019" name="Genome Biol. Evol.">
        <title>The Rhododendron genome and chromosomal organization provide insight into shared whole-genome duplications across the heath family (Ericaceae).</title>
        <authorList>
            <person name="Soza V.L."/>
            <person name="Lindsley D."/>
            <person name="Waalkes A."/>
            <person name="Ramage E."/>
            <person name="Patwardhan R.P."/>
            <person name="Burton J.N."/>
            <person name="Adey A."/>
            <person name="Kumar A."/>
            <person name="Qiu R."/>
            <person name="Shendure J."/>
            <person name="Hall B."/>
        </authorList>
    </citation>
    <scope>NUCLEOTIDE SEQUENCE [LARGE SCALE GENOMIC DNA]</scope>
    <source>
        <strain evidence="2">RSF 1966-606</strain>
    </source>
</reference>
<keyword evidence="3" id="KW-1185">Reference proteome</keyword>
<dbReference type="AlphaFoldDB" id="A0A6A4KWN7"/>
<sequence>MDSIWIDNGGPSAWHFAIAIYFAFGFVAARFFLDRFIFRVSYVRSKTCLKGLIIAPVSGDYVTIELSHDSIKALLHVPVWVLHLQHCCPPYMGNSKERFFCDDVSSCGHCHFDQLFICYKHCFTVEYGSDQNPLFWCCTNSELKMKGFNPCNSKLTHSGTFCLLPG</sequence>
<comment type="caution">
    <text evidence="2">The sequence shown here is derived from an EMBL/GenBank/DDBJ whole genome shotgun (WGS) entry which is preliminary data.</text>
</comment>
<accession>A0A6A4KWN7</accession>
<dbReference type="OrthoDB" id="537032at2759"/>
<organism evidence="2 3">
    <name type="scientific">Rhododendron williamsianum</name>
    <dbReference type="NCBI Taxonomy" id="262921"/>
    <lineage>
        <taxon>Eukaryota</taxon>
        <taxon>Viridiplantae</taxon>
        <taxon>Streptophyta</taxon>
        <taxon>Embryophyta</taxon>
        <taxon>Tracheophyta</taxon>
        <taxon>Spermatophyta</taxon>
        <taxon>Magnoliopsida</taxon>
        <taxon>eudicotyledons</taxon>
        <taxon>Gunneridae</taxon>
        <taxon>Pentapetalae</taxon>
        <taxon>asterids</taxon>
        <taxon>Ericales</taxon>
        <taxon>Ericaceae</taxon>
        <taxon>Ericoideae</taxon>
        <taxon>Rhodoreae</taxon>
        <taxon>Rhododendron</taxon>
    </lineage>
</organism>
<dbReference type="Proteomes" id="UP000428333">
    <property type="component" value="Linkage Group LG12"/>
</dbReference>
<evidence type="ECO:0000313" key="2">
    <source>
        <dbReference type="EMBL" id="KAE9448494.1"/>
    </source>
</evidence>
<name>A0A6A4KWN7_9ERIC</name>
<gene>
    <name evidence="2" type="ORF">C3L33_19607</name>
</gene>
<evidence type="ECO:0000313" key="3">
    <source>
        <dbReference type="Proteomes" id="UP000428333"/>
    </source>
</evidence>
<feature type="non-terminal residue" evidence="2">
    <location>
        <position position="1"/>
    </location>
</feature>
<keyword evidence="1" id="KW-0812">Transmembrane</keyword>
<feature type="transmembrane region" description="Helical" evidence="1">
    <location>
        <begin position="12"/>
        <end position="33"/>
    </location>
</feature>
<protein>
    <submittedName>
        <fullName evidence="2">Uncharacterized protein</fullName>
    </submittedName>
</protein>
<evidence type="ECO:0000256" key="1">
    <source>
        <dbReference type="SAM" id="Phobius"/>
    </source>
</evidence>
<keyword evidence="1" id="KW-1133">Transmembrane helix</keyword>
<keyword evidence="1" id="KW-0472">Membrane</keyword>